<dbReference type="Gene3D" id="3.40.50.300">
    <property type="entry name" value="P-loop containing nucleotide triphosphate hydrolases"/>
    <property type="match status" value="1"/>
</dbReference>
<dbReference type="EC" id="3.4.24.-" evidence="14"/>
<evidence type="ECO:0000313" key="18">
    <source>
        <dbReference type="EMBL" id="GGD75686.1"/>
    </source>
</evidence>
<keyword evidence="9 14" id="KW-0862">Zinc</keyword>
<dbReference type="Pfam" id="PF17862">
    <property type="entry name" value="AAA_lid_3"/>
    <property type="match status" value="1"/>
</dbReference>
<evidence type="ECO:0000256" key="2">
    <source>
        <dbReference type="ARBA" id="ARBA00010044"/>
    </source>
</evidence>
<feature type="compositionally biased region" description="Basic and acidic residues" evidence="16">
    <location>
        <begin position="596"/>
        <end position="606"/>
    </location>
</feature>
<dbReference type="Pfam" id="PF00004">
    <property type="entry name" value="AAA"/>
    <property type="match status" value="1"/>
</dbReference>
<dbReference type="RefSeq" id="WP_099036218.1">
    <property type="nucleotide sequence ID" value="NZ_BMGJ01000017.1"/>
</dbReference>
<dbReference type="NCBIfam" id="TIGR01241">
    <property type="entry name" value="FtsH_fam"/>
    <property type="match status" value="1"/>
</dbReference>
<evidence type="ECO:0000256" key="16">
    <source>
        <dbReference type="SAM" id="MobiDB-lite"/>
    </source>
</evidence>
<comment type="caution">
    <text evidence="18">The sequence shown here is derived from an EMBL/GenBank/DDBJ whole genome shotgun (WGS) entry which is preliminary data.</text>
</comment>
<dbReference type="InterPro" id="IPR000642">
    <property type="entry name" value="Peptidase_M41"/>
</dbReference>
<feature type="binding site" evidence="14">
    <location>
        <position position="496"/>
    </location>
    <ligand>
        <name>Zn(2+)</name>
        <dbReference type="ChEBI" id="CHEBI:29105"/>
        <note>catalytic</note>
    </ligand>
</feature>
<keyword evidence="13 14" id="KW-0472">Membrane</keyword>
<feature type="transmembrane region" description="Helical" evidence="14">
    <location>
        <begin position="102"/>
        <end position="123"/>
    </location>
</feature>
<keyword evidence="19" id="KW-1185">Reference proteome</keyword>
<keyword evidence="12 14" id="KW-0482">Metalloprotease</keyword>
<dbReference type="Pfam" id="PF01434">
    <property type="entry name" value="Peptidase_M41"/>
    <property type="match status" value="1"/>
</dbReference>
<evidence type="ECO:0000256" key="9">
    <source>
        <dbReference type="ARBA" id="ARBA00022833"/>
    </source>
</evidence>
<feature type="compositionally biased region" description="Basic and acidic residues" evidence="16">
    <location>
        <begin position="613"/>
        <end position="638"/>
    </location>
</feature>
<keyword evidence="5 14" id="KW-0812">Transmembrane</keyword>
<keyword evidence="3 14" id="KW-1003">Cell membrane</keyword>
<dbReference type="InterPro" id="IPR037219">
    <property type="entry name" value="Peptidase_M41-like"/>
</dbReference>
<dbReference type="PROSITE" id="PS00674">
    <property type="entry name" value="AAA"/>
    <property type="match status" value="1"/>
</dbReference>
<evidence type="ECO:0000256" key="7">
    <source>
        <dbReference type="ARBA" id="ARBA00022741"/>
    </source>
</evidence>
<feature type="binding site" evidence="14">
    <location>
        <begin position="196"/>
        <end position="203"/>
    </location>
    <ligand>
        <name>ATP</name>
        <dbReference type="ChEBI" id="CHEBI:30616"/>
    </ligand>
</feature>
<proteinExistence type="inferred from homology"/>
<feature type="active site" evidence="14">
    <location>
        <position position="419"/>
    </location>
</feature>
<protein>
    <recommendedName>
        <fullName evidence="14">ATP-dependent zinc metalloprotease FtsH</fullName>
        <ecNumber evidence="14">3.4.24.-</ecNumber>
    </recommendedName>
</protein>
<dbReference type="PANTHER" id="PTHR23076:SF97">
    <property type="entry name" value="ATP-DEPENDENT ZINC METALLOPROTEASE YME1L1"/>
    <property type="match status" value="1"/>
</dbReference>
<dbReference type="GO" id="GO:0008237">
    <property type="term" value="F:metallopeptidase activity"/>
    <property type="evidence" value="ECO:0007669"/>
    <property type="project" value="UniProtKB-KW"/>
</dbReference>
<evidence type="ECO:0000256" key="15">
    <source>
        <dbReference type="RuleBase" id="RU003651"/>
    </source>
</evidence>
<evidence type="ECO:0000256" key="1">
    <source>
        <dbReference type="ARBA" id="ARBA00004370"/>
    </source>
</evidence>
<keyword evidence="10 14" id="KW-0067">ATP-binding</keyword>
<name>A0ABQ1RP60_9ALTE</name>
<dbReference type="SMART" id="SM00382">
    <property type="entry name" value="AAA"/>
    <property type="match status" value="1"/>
</dbReference>
<dbReference type="EMBL" id="BMGJ01000017">
    <property type="protein sequence ID" value="GGD75686.1"/>
    <property type="molecule type" value="Genomic_DNA"/>
</dbReference>
<dbReference type="InterPro" id="IPR003593">
    <property type="entry name" value="AAA+_ATPase"/>
</dbReference>
<keyword evidence="4 14" id="KW-0645">Protease</keyword>
<gene>
    <name evidence="18" type="primary">hflB</name>
    <name evidence="14" type="synonym">ftsH</name>
    <name evidence="18" type="ORF">GCM10011357_33370</name>
</gene>
<feature type="binding site" evidence="14">
    <location>
        <position position="422"/>
    </location>
    <ligand>
        <name>Zn(2+)</name>
        <dbReference type="ChEBI" id="CHEBI:29105"/>
        <note>catalytic</note>
    </ligand>
</feature>
<keyword evidence="8 14" id="KW-0378">Hydrolase</keyword>
<comment type="similarity">
    <text evidence="15">Belongs to the AAA ATPase family.</text>
</comment>
<dbReference type="InterPro" id="IPR027417">
    <property type="entry name" value="P-loop_NTPase"/>
</dbReference>
<keyword evidence="7 14" id="KW-0547">Nucleotide-binding</keyword>
<comment type="caution">
    <text evidence="14">Lacks conserved residue(s) required for the propagation of feature annotation.</text>
</comment>
<feature type="domain" description="AAA+ ATPase" evidence="17">
    <location>
        <begin position="188"/>
        <end position="327"/>
    </location>
</feature>
<reference evidence="19" key="1">
    <citation type="journal article" date="2019" name="Int. J. Syst. Evol. Microbiol.">
        <title>The Global Catalogue of Microorganisms (GCM) 10K type strain sequencing project: providing services to taxonomists for standard genome sequencing and annotation.</title>
        <authorList>
            <consortium name="The Broad Institute Genomics Platform"/>
            <consortium name="The Broad Institute Genome Sequencing Center for Infectious Disease"/>
            <person name="Wu L."/>
            <person name="Ma J."/>
        </authorList>
    </citation>
    <scope>NUCLEOTIDE SEQUENCE [LARGE SCALE GENOMIC DNA]</scope>
    <source>
        <strain evidence="19">CGMCC 1.12923</strain>
    </source>
</reference>
<keyword evidence="6 14" id="KW-0479">Metal-binding</keyword>
<evidence type="ECO:0000256" key="3">
    <source>
        <dbReference type="ARBA" id="ARBA00022475"/>
    </source>
</evidence>
<comment type="similarity">
    <text evidence="2 14">In the C-terminal section; belongs to the peptidase M41 family.</text>
</comment>
<dbReference type="InterPro" id="IPR003960">
    <property type="entry name" value="ATPase_AAA_CS"/>
</dbReference>
<dbReference type="Gene3D" id="1.10.8.60">
    <property type="match status" value="1"/>
</dbReference>
<evidence type="ECO:0000256" key="8">
    <source>
        <dbReference type="ARBA" id="ARBA00022801"/>
    </source>
</evidence>
<evidence type="ECO:0000313" key="19">
    <source>
        <dbReference type="Proteomes" id="UP000614272"/>
    </source>
</evidence>
<dbReference type="SUPFAM" id="SSF52540">
    <property type="entry name" value="P-loop containing nucleoside triphosphate hydrolases"/>
    <property type="match status" value="1"/>
</dbReference>
<comment type="subcellular location">
    <subcellularLocation>
        <location evidence="14">Cell membrane</location>
        <topology evidence="14">Multi-pass membrane protein</topology>
        <orientation evidence="14">Cytoplasmic side</orientation>
    </subcellularLocation>
    <subcellularLocation>
        <location evidence="1">Membrane</location>
    </subcellularLocation>
</comment>
<evidence type="ECO:0000256" key="4">
    <source>
        <dbReference type="ARBA" id="ARBA00022670"/>
    </source>
</evidence>
<dbReference type="InterPro" id="IPR041569">
    <property type="entry name" value="AAA_lid_3"/>
</dbReference>
<evidence type="ECO:0000256" key="6">
    <source>
        <dbReference type="ARBA" id="ARBA00022723"/>
    </source>
</evidence>
<dbReference type="HAMAP" id="MF_01458">
    <property type="entry name" value="FtsH"/>
    <property type="match status" value="1"/>
</dbReference>
<dbReference type="InterPro" id="IPR003959">
    <property type="entry name" value="ATPase_AAA_core"/>
</dbReference>
<comment type="similarity">
    <text evidence="14">In the central section; belongs to the AAA ATPase family.</text>
</comment>
<dbReference type="NCBIfam" id="NF008004">
    <property type="entry name" value="PRK10733.1"/>
    <property type="match status" value="1"/>
</dbReference>
<feature type="region of interest" description="Disordered" evidence="16">
    <location>
        <begin position="596"/>
        <end position="650"/>
    </location>
</feature>
<sequence>MSDMAKNLILWLVIAVVLMTVFQSFTPSDTAGRQYDYTQFIKEVNQGLIREARISGREIKGIKRSGENFVTYIPTAYDEDLLNDLLKSDVRVIGEPPEKPSMLANIFISWFPMLLLIGVWIFFMRQMQGGGGRGAMSFGKSKARLLGEDQIKTTFMDVAGCDEAKEEVSELVDFLREPTKFQKLGGKIPTGVLMVGPPGTGKTLLAKAIAGEAKVPFFTISGSDFVEMFVGVGASRVRDMFEQAKKSAPCIIFIDEIDAVGRQRGAGLGGGHDEREQTLNQMLVEMDGFEGHEGIIVIAATNRPDVLDPALLRPGRFDRQVVVGLPDIRGREQILKVHMRKVPISDNVDAAIIARGTPGFSGADLANLVNEAALFAARANRRLVTMEEFDKAKDKIMMGAERKSMVMSESEKEMTAYHEAGHAIVGREVPEHDPVYKVSIIPRGRALGVTMYLPEQDRFSYTKQHIESMISSLYGGRIAEDIIYGGEKVTTGASNDIERATDLARKMVTQWGLSEKMGPMLYAEEEGEVFLGRSMAKASNMSDDTARAIDAEIKAVIDRNYQRAESILKNNMDILHAMKDALMKYETIDAKQIDDLMARKDVRPPADWDDDNDKPKGNEPRDSGKGEDESKDKEEKSNNAEVGKPGDLPG</sequence>
<evidence type="ECO:0000256" key="11">
    <source>
        <dbReference type="ARBA" id="ARBA00022989"/>
    </source>
</evidence>
<dbReference type="InterPro" id="IPR005936">
    <property type="entry name" value="FtsH"/>
</dbReference>
<dbReference type="SUPFAM" id="SSF140990">
    <property type="entry name" value="FtsH protease domain-like"/>
    <property type="match status" value="1"/>
</dbReference>
<evidence type="ECO:0000256" key="12">
    <source>
        <dbReference type="ARBA" id="ARBA00023049"/>
    </source>
</evidence>
<evidence type="ECO:0000259" key="17">
    <source>
        <dbReference type="SMART" id="SM00382"/>
    </source>
</evidence>
<comment type="cofactor">
    <cofactor evidence="14">
        <name>Zn(2+)</name>
        <dbReference type="ChEBI" id="CHEBI:29105"/>
    </cofactor>
    <text evidence="14">Binds 1 zinc ion per subunit.</text>
</comment>
<dbReference type="Pfam" id="PF06480">
    <property type="entry name" value="FtsH_ext"/>
    <property type="match status" value="1"/>
</dbReference>
<comment type="function">
    <text evidence="14">Acts as a processive, ATP-dependent zinc metallopeptidase for both cytoplasmic and membrane proteins. Plays a role in the quality control of integral membrane proteins.</text>
</comment>
<feature type="binding site" evidence="14">
    <location>
        <position position="418"/>
    </location>
    <ligand>
        <name>Zn(2+)</name>
        <dbReference type="ChEBI" id="CHEBI:29105"/>
        <note>catalytic</note>
    </ligand>
</feature>
<dbReference type="Gene3D" id="1.20.58.760">
    <property type="entry name" value="Peptidase M41"/>
    <property type="match status" value="1"/>
</dbReference>
<dbReference type="PANTHER" id="PTHR23076">
    <property type="entry name" value="METALLOPROTEASE M41 FTSH"/>
    <property type="match status" value="1"/>
</dbReference>
<organism evidence="18 19">
    <name type="scientific">Lacimicrobium alkaliphilum</name>
    <dbReference type="NCBI Taxonomy" id="1526571"/>
    <lineage>
        <taxon>Bacteria</taxon>
        <taxon>Pseudomonadati</taxon>
        <taxon>Pseudomonadota</taxon>
        <taxon>Gammaproteobacteria</taxon>
        <taxon>Alteromonadales</taxon>
        <taxon>Alteromonadaceae</taxon>
        <taxon>Lacimicrobium</taxon>
    </lineage>
</organism>
<evidence type="ECO:0000256" key="5">
    <source>
        <dbReference type="ARBA" id="ARBA00022692"/>
    </source>
</evidence>
<evidence type="ECO:0000256" key="13">
    <source>
        <dbReference type="ARBA" id="ARBA00023136"/>
    </source>
</evidence>
<dbReference type="Proteomes" id="UP000614272">
    <property type="component" value="Unassembled WGS sequence"/>
</dbReference>
<dbReference type="InterPro" id="IPR011546">
    <property type="entry name" value="Pept_M41_FtsH_extracell"/>
</dbReference>
<evidence type="ECO:0000256" key="10">
    <source>
        <dbReference type="ARBA" id="ARBA00022840"/>
    </source>
</evidence>
<dbReference type="CDD" id="cd19501">
    <property type="entry name" value="RecA-like_FtsH"/>
    <property type="match status" value="1"/>
</dbReference>
<evidence type="ECO:0000256" key="14">
    <source>
        <dbReference type="HAMAP-Rule" id="MF_01458"/>
    </source>
</evidence>
<dbReference type="Gene3D" id="3.30.720.210">
    <property type="match status" value="1"/>
</dbReference>
<keyword evidence="11 14" id="KW-1133">Transmembrane helix</keyword>
<accession>A0ABQ1RP60</accession>
<comment type="subunit">
    <text evidence="14">Homohexamer.</text>
</comment>